<accession>A0ABM4BI25</accession>
<sequence>MIVLLEYGAKIGILNSNRKRAIDLATEWYSTDCINYLHNIYDLIYLYYGYKLEFRIDPSTKRKRRKLLKKCNRMFSNNTLAQPMTRLMSETICSSDNLLKEDQIEATPIDYSKKDIFNYNSEGNVSDTSSDQLTDSSLSVSDIDISTDGENGNVANVSKSLKDFGIETGQSYANMKVLLEKMITHHPELPRDPRTAV</sequence>
<proteinExistence type="predicted"/>
<organism evidence="1 2">
    <name type="scientific">Hydra vulgaris</name>
    <name type="common">Hydra</name>
    <name type="synonym">Hydra attenuata</name>
    <dbReference type="NCBI Taxonomy" id="6087"/>
    <lineage>
        <taxon>Eukaryota</taxon>
        <taxon>Metazoa</taxon>
        <taxon>Cnidaria</taxon>
        <taxon>Hydrozoa</taxon>
        <taxon>Hydroidolina</taxon>
        <taxon>Anthoathecata</taxon>
        <taxon>Aplanulata</taxon>
        <taxon>Hydridae</taxon>
        <taxon>Hydra</taxon>
    </lineage>
</organism>
<gene>
    <name evidence="2" type="primary">LOC136078012</name>
    <name evidence="3" type="synonym">LOC136078016</name>
</gene>
<dbReference type="RefSeq" id="XP_065648691.1">
    <property type="nucleotide sequence ID" value="XM_065792619.1"/>
</dbReference>
<evidence type="ECO:0000313" key="3">
    <source>
        <dbReference type="RefSeq" id="XP_065648691.1"/>
    </source>
</evidence>
<keyword evidence="1" id="KW-1185">Reference proteome</keyword>
<dbReference type="RefSeq" id="XP_065648682.1">
    <property type="nucleotide sequence ID" value="XM_065792610.1"/>
</dbReference>
<evidence type="ECO:0000313" key="1">
    <source>
        <dbReference type="Proteomes" id="UP001652625"/>
    </source>
</evidence>
<evidence type="ECO:0000313" key="2">
    <source>
        <dbReference type="RefSeq" id="XP_065648682.1"/>
    </source>
</evidence>
<reference evidence="2 3" key="1">
    <citation type="submission" date="2025-05" db="UniProtKB">
        <authorList>
            <consortium name="RefSeq"/>
        </authorList>
    </citation>
    <scope>IDENTIFICATION</scope>
</reference>
<protein>
    <submittedName>
        <fullName evidence="2">Uncharacterized protein LOC136078012</fullName>
    </submittedName>
    <submittedName>
        <fullName evidence="3">Uncharacterized protein LOC136078016 isoform X2</fullName>
    </submittedName>
</protein>
<name>A0ABM4BI25_HYDVU</name>
<dbReference type="Proteomes" id="UP001652625">
    <property type="component" value="Chromosome 03"/>
</dbReference>
<dbReference type="GeneID" id="136078012"/>